<keyword evidence="5" id="KW-1133">Transmembrane helix</keyword>
<dbReference type="Proteomes" id="UP000253495">
    <property type="component" value="Unassembled WGS sequence"/>
</dbReference>
<sequence length="109" mass="11930">MSVLRRIANIAMLVLFYFGDLVQANLELTWVLITPGTVEPAVIAVEVHTDSPWLITAFANLITLSPGTTTLEVADDGSEIYVHLLTTRPLGTMRADLMALQHRLLKAAT</sequence>
<protein>
    <submittedName>
        <fullName evidence="7">Na+/H+ ion antiporter subunit</fullName>
    </submittedName>
</protein>
<dbReference type="RefSeq" id="WP_114454896.1">
    <property type="nucleotide sequence ID" value="NZ_QPJC01000018.1"/>
</dbReference>
<dbReference type="AlphaFoldDB" id="A0A368VD63"/>
<evidence type="ECO:0000313" key="7">
    <source>
        <dbReference type="EMBL" id="RCW39129.1"/>
    </source>
</evidence>
<organism evidence="7 8">
    <name type="scientific">Halopolyspora algeriensis</name>
    <dbReference type="NCBI Taxonomy" id="1500506"/>
    <lineage>
        <taxon>Bacteria</taxon>
        <taxon>Bacillati</taxon>
        <taxon>Actinomycetota</taxon>
        <taxon>Actinomycetes</taxon>
        <taxon>Actinomycetes incertae sedis</taxon>
        <taxon>Halopolyspora</taxon>
    </lineage>
</organism>
<evidence type="ECO:0000256" key="1">
    <source>
        <dbReference type="ARBA" id="ARBA00004651"/>
    </source>
</evidence>
<comment type="similarity">
    <text evidence="2">Belongs to the CPA3 antiporters (TC 2.A.63) subunit E family.</text>
</comment>
<gene>
    <name evidence="7" type="ORF">DFQ14_11821</name>
</gene>
<keyword evidence="3" id="KW-1003">Cell membrane</keyword>
<dbReference type="PANTHER" id="PTHR34584">
    <property type="entry name" value="NA(+)/H(+) ANTIPORTER SUBUNIT E1"/>
    <property type="match status" value="1"/>
</dbReference>
<dbReference type="InterPro" id="IPR002758">
    <property type="entry name" value="Cation_antiport_E"/>
</dbReference>
<dbReference type="PANTHER" id="PTHR34584:SF1">
    <property type="entry name" value="NA(+)_H(+) ANTIPORTER SUBUNIT E1"/>
    <property type="match status" value="1"/>
</dbReference>
<evidence type="ECO:0000256" key="5">
    <source>
        <dbReference type="ARBA" id="ARBA00022989"/>
    </source>
</evidence>
<dbReference type="Pfam" id="PF01899">
    <property type="entry name" value="MNHE"/>
    <property type="match status" value="1"/>
</dbReference>
<reference evidence="7 8" key="1">
    <citation type="submission" date="2018-07" db="EMBL/GenBank/DDBJ databases">
        <title>Genomic Encyclopedia of Type Strains, Phase III (KMG-III): the genomes of soil and plant-associated and newly described type strains.</title>
        <authorList>
            <person name="Whitman W."/>
        </authorList>
    </citation>
    <scope>NUCLEOTIDE SEQUENCE [LARGE SCALE GENOMIC DNA]</scope>
    <source>
        <strain evidence="7 8">CECT 8575</strain>
    </source>
</reference>
<evidence type="ECO:0000313" key="8">
    <source>
        <dbReference type="Proteomes" id="UP000253495"/>
    </source>
</evidence>
<evidence type="ECO:0000256" key="4">
    <source>
        <dbReference type="ARBA" id="ARBA00022692"/>
    </source>
</evidence>
<keyword evidence="6" id="KW-0472">Membrane</keyword>
<name>A0A368VD63_9ACTN</name>
<evidence type="ECO:0000256" key="2">
    <source>
        <dbReference type="ARBA" id="ARBA00006228"/>
    </source>
</evidence>
<dbReference type="GO" id="GO:0005886">
    <property type="term" value="C:plasma membrane"/>
    <property type="evidence" value="ECO:0007669"/>
    <property type="project" value="UniProtKB-SubCell"/>
</dbReference>
<comment type="caution">
    <text evidence="7">The sequence shown here is derived from an EMBL/GenBank/DDBJ whole genome shotgun (WGS) entry which is preliminary data.</text>
</comment>
<comment type="subcellular location">
    <subcellularLocation>
        <location evidence="1">Cell membrane</location>
        <topology evidence="1">Multi-pass membrane protein</topology>
    </subcellularLocation>
</comment>
<keyword evidence="8" id="KW-1185">Reference proteome</keyword>
<accession>A0A368VD63</accession>
<dbReference type="OrthoDB" id="3837866at2"/>
<dbReference type="GO" id="GO:0008324">
    <property type="term" value="F:monoatomic cation transmembrane transporter activity"/>
    <property type="evidence" value="ECO:0007669"/>
    <property type="project" value="InterPro"/>
</dbReference>
<proteinExistence type="inferred from homology"/>
<evidence type="ECO:0000256" key="6">
    <source>
        <dbReference type="ARBA" id="ARBA00023136"/>
    </source>
</evidence>
<dbReference type="EMBL" id="QPJC01000018">
    <property type="protein sequence ID" value="RCW39129.1"/>
    <property type="molecule type" value="Genomic_DNA"/>
</dbReference>
<evidence type="ECO:0000256" key="3">
    <source>
        <dbReference type="ARBA" id="ARBA00022475"/>
    </source>
</evidence>
<keyword evidence="4" id="KW-0812">Transmembrane</keyword>